<sequence>MAWPPWMRLYLSPYHIAHFKPSTQDIHCSISKIYTDIAPPGSLQITVSPQPRLIINAIHMHVLSVTNSNAPISTIYSIKLSSRTQILLLLNSIIAIIAGNCFRVYYSVMNISTLSILNPKLNFNITI</sequence>
<protein>
    <submittedName>
        <fullName evidence="2">Uncharacterized protein</fullName>
    </submittedName>
</protein>
<dbReference type="AlphaFoldDB" id="A0A7C9A998"/>
<keyword evidence="1" id="KW-1133">Transmembrane helix</keyword>
<keyword evidence="1" id="KW-0472">Membrane</keyword>
<evidence type="ECO:0000313" key="2">
    <source>
        <dbReference type="EMBL" id="MBA4662154.1"/>
    </source>
</evidence>
<accession>A0A7C9A998</accession>
<organism evidence="2">
    <name type="scientific">Opuntia streptacantha</name>
    <name type="common">Prickly pear cactus</name>
    <name type="synonym">Opuntia cardona</name>
    <dbReference type="NCBI Taxonomy" id="393608"/>
    <lineage>
        <taxon>Eukaryota</taxon>
        <taxon>Viridiplantae</taxon>
        <taxon>Streptophyta</taxon>
        <taxon>Embryophyta</taxon>
        <taxon>Tracheophyta</taxon>
        <taxon>Spermatophyta</taxon>
        <taxon>Magnoliopsida</taxon>
        <taxon>eudicotyledons</taxon>
        <taxon>Gunneridae</taxon>
        <taxon>Pentapetalae</taxon>
        <taxon>Caryophyllales</taxon>
        <taxon>Cactineae</taxon>
        <taxon>Cactaceae</taxon>
        <taxon>Opuntioideae</taxon>
        <taxon>Opuntia</taxon>
    </lineage>
</organism>
<keyword evidence="1" id="KW-0812">Transmembrane</keyword>
<dbReference type="EMBL" id="GISG01214877">
    <property type="protein sequence ID" value="MBA4662154.1"/>
    <property type="molecule type" value="Transcribed_RNA"/>
</dbReference>
<feature type="transmembrane region" description="Helical" evidence="1">
    <location>
        <begin position="86"/>
        <end position="106"/>
    </location>
</feature>
<evidence type="ECO:0000256" key="1">
    <source>
        <dbReference type="SAM" id="Phobius"/>
    </source>
</evidence>
<name>A0A7C9A998_OPUST</name>
<reference evidence="2" key="2">
    <citation type="submission" date="2020-07" db="EMBL/GenBank/DDBJ databases">
        <authorList>
            <person name="Vera ALvarez R."/>
            <person name="Arias-Moreno D.M."/>
            <person name="Jimenez-Jacinto V."/>
            <person name="Jimenez-Bremont J.F."/>
            <person name="Swaminathan K."/>
            <person name="Moose S.P."/>
            <person name="Guerrero-Gonzalez M.L."/>
            <person name="Marino-Ramirez L."/>
            <person name="Landsman D."/>
            <person name="Rodriguez-Kessler M."/>
            <person name="Delgado-Sanchez P."/>
        </authorList>
    </citation>
    <scope>NUCLEOTIDE SEQUENCE</scope>
    <source>
        <tissue evidence="2">Cladode</tissue>
    </source>
</reference>
<reference evidence="2" key="1">
    <citation type="journal article" date="2013" name="J. Plant Res.">
        <title>Effect of fungi and light on seed germination of three Opuntia species from semiarid lands of central Mexico.</title>
        <authorList>
            <person name="Delgado-Sanchez P."/>
            <person name="Jimenez-Bremont J.F."/>
            <person name="Guerrero-Gonzalez Mde L."/>
            <person name="Flores J."/>
        </authorList>
    </citation>
    <scope>NUCLEOTIDE SEQUENCE</scope>
    <source>
        <tissue evidence="2">Cladode</tissue>
    </source>
</reference>
<proteinExistence type="predicted"/>